<feature type="domain" description="HTH cro/C1-type" evidence="7">
    <location>
        <begin position="88"/>
        <end position="142"/>
    </location>
</feature>
<keyword evidence="3" id="KW-0238">DNA-binding</keyword>
<keyword evidence="9" id="KW-1185">Reference proteome</keyword>
<organism evidence="8 9">
    <name type="scientific">Trichomonascus ciferrii</name>
    <dbReference type="NCBI Taxonomy" id="44093"/>
    <lineage>
        <taxon>Eukaryota</taxon>
        <taxon>Fungi</taxon>
        <taxon>Dikarya</taxon>
        <taxon>Ascomycota</taxon>
        <taxon>Saccharomycotina</taxon>
        <taxon>Dipodascomycetes</taxon>
        <taxon>Dipodascales</taxon>
        <taxon>Trichomonascaceae</taxon>
        <taxon>Trichomonascus</taxon>
        <taxon>Trichomonascus ciferrii complex</taxon>
    </lineage>
</organism>
<gene>
    <name evidence="8" type="ORF">TRICI_004667</name>
</gene>
<dbReference type="InterPro" id="IPR001387">
    <property type="entry name" value="Cro/C1-type_HTH"/>
</dbReference>
<accession>A0A642V1S9</accession>
<dbReference type="FunFam" id="1.10.260.40:FF:000015">
    <property type="entry name" value="Endothelial differentiation-related factor 1"/>
    <property type="match status" value="1"/>
</dbReference>
<dbReference type="Gene3D" id="1.10.260.40">
    <property type="entry name" value="lambda repressor-like DNA-binding domains"/>
    <property type="match status" value="1"/>
</dbReference>
<evidence type="ECO:0000313" key="9">
    <source>
        <dbReference type="Proteomes" id="UP000761534"/>
    </source>
</evidence>
<comment type="similarity">
    <text evidence="1">Belongs to the MBF1 family.</text>
</comment>
<evidence type="ECO:0000259" key="7">
    <source>
        <dbReference type="PROSITE" id="PS50943"/>
    </source>
</evidence>
<dbReference type="InterPro" id="IPR010982">
    <property type="entry name" value="Lambda_DNA-bd_dom_sf"/>
</dbReference>
<keyword evidence="4" id="KW-0804">Transcription</keyword>
<evidence type="ECO:0000256" key="3">
    <source>
        <dbReference type="ARBA" id="ARBA00023125"/>
    </source>
</evidence>
<dbReference type="PANTHER" id="PTHR10245:SF15">
    <property type="entry name" value="ENDOTHELIAL DIFFERENTIATION-RELATED FACTOR 1"/>
    <property type="match status" value="1"/>
</dbReference>
<evidence type="ECO:0000256" key="5">
    <source>
        <dbReference type="ARBA" id="ARBA00035107"/>
    </source>
</evidence>
<evidence type="ECO:0000256" key="4">
    <source>
        <dbReference type="ARBA" id="ARBA00023163"/>
    </source>
</evidence>
<protein>
    <recommendedName>
        <fullName evidence="7">HTH cro/C1-type domain-containing protein</fullName>
    </recommendedName>
</protein>
<dbReference type="GO" id="GO:0003677">
    <property type="term" value="F:DNA binding"/>
    <property type="evidence" value="ECO:0007669"/>
    <property type="project" value="UniProtKB-KW"/>
</dbReference>
<feature type="region of interest" description="Disordered" evidence="6">
    <location>
        <begin position="1"/>
        <end position="97"/>
    </location>
</feature>
<dbReference type="PANTHER" id="PTHR10245">
    <property type="entry name" value="ENDOTHELIAL DIFFERENTIATION-RELATED FACTOR 1 MULTIPROTEIN BRIDGING FACTOR 1"/>
    <property type="match status" value="1"/>
</dbReference>
<dbReference type="SMART" id="SM00530">
    <property type="entry name" value="HTH_XRE"/>
    <property type="match status" value="1"/>
</dbReference>
<dbReference type="InterPro" id="IPR013729">
    <property type="entry name" value="MBF1_N"/>
</dbReference>
<dbReference type="PROSITE" id="PS50943">
    <property type="entry name" value="HTH_CROC1"/>
    <property type="match status" value="1"/>
</dbReference>
<feature type="compositionally biased region" description="Polar residues" evidence="6">
    <location>
        <begin position="1"/>
        <end position="13"/>
    </location>
</feature>
<dbReference type="Pfam" id="PF01381">
    <property type="entry name" value="HTH_3"/>
    <property type="match status" value="1"/>
</dbReference>
<dbReference type="AlphaFoldDB" id="A0A642V1S9"/>
<dbReference type="Pfam" id="PF08523">
    <property type="entry name" value="MBF1"/>
    <property type="match status" value="1"/>
</dbReference>
<dbReference type="SUPFAM" id="SSF47413">
    <property type="entry name" value="lambda repressor-like DNA-binding domains"/>
    <property type="match status" value="1"/>
</dbReference>
<keyword evidence="2" id="KW-0805">Transcription regulation</keyword>
<comment type="caution">
    <text evidence="8">The sequence shown here is derived from an EMBL/GenBank/DDBJ whole genome shotgun (WGS) entry which is preliminary data.</text>
</comment>
<evidence type="ECO:0000256" key="1">
    <source>
        <dbReference type="ARBA" id="ARBA00009802"/>
    </source>
</evidence>
<evidence type="ECO:0000313" key="8">
    <source>
        <dbReference type="EMBL" id="KAA8909047.1"/>
    </source>
</evidence>
<dbReference type="EMBL" id="SWFS01000352">
    <property type="protein sequence ID" value="KAA8909047.1"/>
    <property type="molecule type" value="Genomic_DNA"/>
</dbReference>
<dbReference type="VEuPathDB" id="FungiDB:TRICI_004667"/>
<dbReference type="Proteomes" id="UP000761534">
    <property type="component" value="Unassembled WGS sequence"/>
</dbReference>
<dbReference type="OrthoDB" id="10253401at2759"/>
<name>A0A642V1S9_9ASCO</name>
<dbReference type="CDD" id="cd00093">
    <property type="entry name" value="HTH_XRE"/>
    <property type="match status" value="1"/>
</dbReference>
<feature type="compositionally biased region" description="Basic and acidic residues" evidence="6">
    <location>
        <begin position="64"/>
        <end position="73"/>
    </location>
</feature>
<sequence>MSNTDWDTVTTIGSKARAGGGGPRTSVARSQGAINQAKRSGNVVSIDKKYNAGGNTKGNPEGQRLTKIDRENEVAPPPKIDMSVGKAIQKGRQDKSLTQKELATKINEKPQVVNDYEAGRATPNQQVLGKMERALGVKLRGKDIGSPLGGPKKK</sequence>
<comment type="function">
    <text evidence="5">Transcriptional coactivator that stimulates GCN4-dependent transcriptional activity by bridging the DNA-binding region of GCN4 and TBP (SPT15), thereby recruiting TBP to GCN4-bound promoters. Involved in induction of the ribosome quality control (RQC) pathway; a pathway that degrades nascent peptide chains during problematic translation. Required to prevent stalled ribosomes from frameshifting.</text>
</comment>
<reference evidence="8" key="1">
    <citation type="journal article" date="2019" name="G3 (Bethesda)">
        <title>Genome Assemblies of Two Rare Opportunistic Yeast Pathogens: Diutina rugosa (syn. Candida rugosa) and Trichomonascus ciferrii (syn. Candida ciferrii).</title>
        <authorList>
            <person name="Mixao V."/>
            <person name="Saus E."/>
            <person name="Hansen A.P."/>
            <person name="Lass-Florl C."/>
            <person name="Gabaldon T."/>
        </authorList>
    </citation>
    <scope>NUCLEOTIDE SEQUENCE</scope>
    <source>
        <strain evidence="8">CBS 4856</strain>
    </source>
</reference>
<evidence type="ECO:0000256" key="6">
    <source>
        <dbReference type="SAM" id="MobiDB-lite"/>
    </source>
</evidence>
<dbReference type="GO" id="GO:0005634">
    <property type="term" value="C:nucleus"/>
    <property type="evidence" value="ECO:0007669"/>
    <property type="project" value="TreeGrafter"/>
</dbReference>
<evidence type="ECO:0000256" key="2">
    <source>
        <dbReference type="ARBA" id="ARBA00023015"/>
    </source>
</evidence>
<proteinExistence type="inferred from homology"/>
<feature type="compositionally biased region" description="Polar residues" evidence="6">
    <location>
        <begin position="27"/>
        <end position="43"/>
    </location>
</feature>